<dbReference type="PROSITE" id="PS50159">
    <property type="entry name" value="RIBOSOMAL_S13_2"/>
    <property type="match status" value="1"/>
</dbReference>
<dbReference type="EMBL" id="JADHEI010000052">
    <property type="protein sequence ID" value="MBF2735783.1"/>
    <property type="molecule type" value="Genomic_DNA"/>
</dbReference>
<keyword evidence="4 7" id="KW-0689">Ribosomal protein</keyword>
<feature type="compositionally biased region" description="Basic residues" evidence="9">
    <location>
        <begin position="88"/>
        <end position="122"/>
    </location>
</feature>
<dbReference type="Pfam" id="PF00416">
    <property type="entry name" value="Ribosomal_S13"/>
    <property type="match status" value="1"/>
</dbReference>
<dbReference type="Gene3D" id="1.10.8.50">
    <property type="match status" value="1"/>
</dbReference>
<dbReference type="GO" id="GO:0015935">
    <property type="term" value="C:small ribosomal subunit"/>
    <property type="evidence" value="ECO:0007669"/>
    <property type="project" value="TreeGrafter"/>
</dbReference>
<comment type="caution">
    <text evidence="10">The sequence shown here is derived from an EMBL/GenBank/DDBJ whole genome shotgun (WGS) entry which is preliminary data.</text>
</comment>
<evidence type="ECO:0000256" key="4">
    <source>
        <dbReference type="ARBA" id="ARBA00022980"/>
    </source>
</evidence>
<dbReference type="GO" id="GO:0005829">
    <property type="term" value="C:cytosol"/>
    <property type="evidence" value="ECO:0007669"/>
    <property type="project" value="TreeGrafter"/>
</dbReference>
<keyword evidence="3 7" id="KW-0694">RNA-binding</keyword>
<sequence length="122" mass="14103">MIRIAGQVISPDKHARIALQRIKGIGQVTAERICRQAKVPADKPLSTLTDPQVEMLRRLIQEEKVEGDYQREVAMNIKRLKDIGSYRGTRHRKHLPCRGQRTRTNARTRRPTKRSKVVKRKG</sequence>
<dbReference type="SUPFAM" id="SSF46946">
    <property type="entry name" value="S13-like H2TH domain"/>
    <property type="match status" value="1"/>
</dbReference>
<dbReference type="PIRSF" id="PIRSF002134">
    <property type="entry name" value="Ribosomal_S13"/>
    <property type="match status" value="1"/>
</dbReference>
<dbReference type="GO" id="GO:0000049">
    <property type="term" value="F:tRNA binding"/>
    <property type="evidence" value="ECO:0007669"/>
    <property type="project" value="UniProtKB-UniRule"/>
</dbReference>
<comment type="similarity">
    <text evidence="1 7 8">Belongs to the universal ribosomal protein uS13 family.</text>
</comment>
<keyword evidence="5 7" id="KW-0687">Ribonucleoprotein</keyword>
<proteinExistence type="inferred from homology"/>
<dbReference type="NCBIfam" id="TIGR03631">
    <property type="entry name" value="uS13_bact"/>
    <property type="match status" value="1"/>
</dbReference>
<evidence type="ECO:0000256" key="8">
    <source>
        <dbReference type="RuleBase" id="RU003830"/>
    </source>
</evidence>
<evidence type="ECO:0000256" key="6">
    <source>
        <dbReference type="ARBA" id="ARBA00035166"/>
    </source>
</evidence>
<evidence type="ECO:0000256" key="2">
    <source>
        <dbReference type="ARBA" id="ARBA00022730"/>
    </source>
</evidence>
<reference evidence="10" key="1">
    <citation type="submission" date="2020-10" db="EMBL/GenBank/DDBJ databases">
        <title>An improved Amphimedon queenslandica hologenome assembly reveals how three proteobacterial symbionts can extend the metabolic phenotypic of their marine sponge host.</title>
        <authorList>
            <person name="Degnan B."/>
            <person name="Degnan S."/>
            <person name="Xiang X."/>
        </authorList>
    </citation>
    <scope>NUCLEOTIDE SEQUENCE</scope>
    <source>
        <strain evidence="10">AqS2</strain>
    </source>
</reference>
<keyword evidence="11" id="KW-1185">Reference proteome</keyword>
<dbReference type="Gene3D" id="4.10.910.10">
    <property type="entry name" value="30s ribosomal protein s13, domain 2"/>
    <property type="match status" value="1"/>
</dbReference>
<dbReference type="GO" id="GO:0003735">
    <property type="term" value="F:structural constituent of ribosome"/>
    <property type="evidence" value="ECO:0007669"/>
    <property type="project" value="InterPro"/>
</dbReference>
<dbReference type="InterPro" id="IPR001892">
    <property type="entry name" value="Ribosomal_uS13"/>
</dbReference>
<organism evidence="10 11">
    <name type="scientific">Candidatus Amphirhobacter heronislandensis</name>
    <dbReference type="NCBI Taxonomy" id="1732024"/>
    <lineage>
        <taxon>Bacteria</taxon>
        <taxon>Pseudomonadati</taxon>
        <taxon>Pseudomonadota</taxon>
        <taxon>Gammaproteobacteria</taxon>
        <taxon>Candidatus Tethybacterales</taxon>
        <taxon>Candidatus Tethybacteraceae</taxon>
        <taxon>Candidatus Amphirhobacter</taxon>
    </lineage>
</organism>
<dbReference type="InterPro" id="IPR018269">
    <property type="entry name" value="Ribosomal_uS13_CS"/>
</dbReference>
<dbReference type="PANTHER" id="PTHR10871:SF1">
    <property type="entry name" value="SMALL RIBOSOMAL SUBUNIT PROTEIN US13M"/>
    <property type="match status" value="1"/>
</dbReference>
<feature type="region of interest" description="Disordered" evidence="9">
    <location>
        <begin position="84"/>
        <end position="122"/>
    </location>
</feature>
<evidence type="ECO:0000313" key="11">
    <source>
        <dbReference type="Proteomes" id="UP000604381"/>
    </source>
</evidence>
<dbReference type="InterPro" id="IPR027437">
    <property type="entry name" value="Rbsml_uS13_C"/>
</dbReference>
<dbReference type="AlphaFoldDB" id="A0A930UHI9"/>
<keyword evidence="2 7" id="KW-0699">rRNA-binding</keyword>
<name>A0A930UHI9_9GAMM</name>
<dbReference type="GO" id="GO:0006412">
    <property type="term" value="P:translation"/>
    <property type="evidence" value="ECO:0007669"/>
    <property type="project" value="UniProtKB-UniRule"/>
</dbReference>
<protein>
    <recommendedName>
        <fullName evidence="6 7">Small ribosomal subunit protein uS13</fullName>
    </recommendedName>
</protein>
<evidence type="ECO:0000256" key="7">
    <source>
        <dbReference type="HAMAP-Rule" id="MF_01315"/>
    </source>
</evidence>
<dbReference type="PROSITE" id="PS00646">
    <property type="entry name" value="RIBOSOMAL_S13_1"/>
    <property type="match status" value="1"/>
</dbReference>
<evidence type="ECO:0000256" key="3">
    <source>
        <dbReference type="ARBA" id="ARBA00022884"/>
    </source>
</evidence>
<comment type="function">
    <text evidence="7">Located at the top of the head of the 30S subunit, it contacts several helices of the 16S rRNA. In the 70S ribosome it contacts the 23S rRNA (bridge B1a) and protein L5 of the 50S subunit (bridge B1b), connecting the 2 subunits; these bridges are implicated in subunit movement. Contacts the tRNAs in the A and P-sites.</text>
</comment>
<gene>
    <name evidence="7 10" type="primary">rpsM</name>
    <name evidence="10" type="ORF">ISN26_06915</name>
</gene>
<keyword evidence="7" id="KW-0820">tRNA-binding</keyword>
<comment type="subunit">
    <text evidence="7">Part of the 30S ribosomal subunit. Forms a loose heterodimer with protein S19. Forms two bridges to the 50S subunit in the 70S ribosome.</text>
</comment>
<dbReference type="FunFam" id="1.10.8.50:FF:000001">
    <property type="entry name" value="30S ribosomal protein S13"/>
    <property type="match status" value="1"/>
</dbReference>
<evidence type="ECO:0000256" key="9">
    <source>
        <dbReference type="SAM" id="MobiDB-lite"/>
    </source>
</evidence>
<dbReference type="PANTHER" id="PTHR10871">
    <property type="entry name" value="30S RIBOSOMAL PROTEIN S13/40S RIBOSOMAL PROTEIN S18"/>
    <property type="match status" value="1"/>
</dbReference>
<evidence type="ECO:0000313" key="10">
    <source>
        <dbReference type="EMBL" id="MBF2735783.1"/>
    </source>
</evidence>
<dbReference type="Proteomes" id="UP000604381">
    <property type="component" value="Unassembled WGS sequence"/>
</dbReference>
<evidence type="ECO:0000256" key="1">
    <source>
        <dbReference type="ARBA" id="ARBA00008080"/>
    </source>
</evidence>
<dbReference type="GO" id="GO:0019843">
    <property type="term" value="F:rRNA binding"/>
    <property type="evidence" value="ECO:0007669"/>
    <property type="project" value="UniProtKB-UniRule"/>
</dbReference>
<dbReference type="InterPro" id="IPR010979">
    <property type="entry name" value="Ribosomal_uS13-like_H2TH"/>
</dbReference>
<dbReference type="HAMAP" id="MF_01315">
    <property type="entry name" value="Ribosomal_uS13"/>
    <property type="match status" value="1"/>
</dbReference>
<dbReference type="InterPro" id="IPR019980">
    <property type="entry name" value="Ribosomal_uS13_bac-type"/>
</dbReference>
<accession>A0A930UHI9</accession>
<evidence type="ECO:0000256" key="5">
    <source>
        <dbReference type="ARBA" id="ARBA00023274"/>
    </source>
</evidence>